<reference evidence="2 3" key="1">
    <citation type="submission" date="2019-02" db="EMBL/GenBank/DDBJ databases">
        <title>Halonotius sp. a new haloqrchaeon isolated from saline water.</title>
        <authorList>
            <person name="Duran-Viseras A."/>
            <person name="Sanchez-Porro C."/>
            <person name="Ventosa A."/>
        </authorList>
    </citation>
    <scope>NUCLEOTIDE SEQUENCE [LARGE SCALE GENOMIC DNA]</scope>
    <source>
        <strain evidence="2 3">F9-27</strain>
    </source>
</reference>
<dbReference type="Proteomes" id="UP000315385">
    <property type="component" value="Unassembled WGS sequence"/>
</dbReference>
<dbReference type="RefSeq" id="WP_142442867.1">
    <property type="nucleotide sequence ID" value="NZ_SESI01000001.1"/>
</dbReference>
<dbReference type="EMBL" id="SESI01000001">
    <property type="protein sequence ID" value="TQQ82218.1"/>
    <property type="molecule type" value="Genomic_DNA"/>
</dbReference>
<protein>
    <submittedName>
        <fullName evidence="2">Uncharacterized protein</fullName>
    </submittedName>
</protein>
<evidence type="ECO:0000256" key="1">
    <source>
        <dbReference type="SAM" id="MobiDB-lite"/>
    </source>
</evidence>
<proteinExistence type="predicted"/>
<evidence type="ECO:0000313" key="2">
    <source>
        <dbReference type="EMBL" id="TQQ82218.1"/>
    </source>
</evidence>
<gene>
    <name evidence="2" type="ORF">EWF95_04575</name>
</gene>
<feature type="region of interest" description="Disordered" evidence="1">
    <location>
        <begin position="1"/>
        <end position="26"/>
    </location>
</feature>
<name>A0A544QS10_9EURY</name>
<evidence type="ECO:0000313" key="3">
    <source>
        <dbReference type="Proteomes" id="UP000315385"/>
    </source>
</evidence>
<dbReference type="AlphaFoldDB" id="A0A544QS10"/>
<organism evidence="2 3">
    <name type="scientific">Halonotius roseus</name>
    <dbReference type="NCBI Taxonomy" id="2511997"/>
    <lineage>
        <taxon>Archaea</taxon>
        <taxon>Methanobacteriati</taxon>
        <taxon>Methanobacteriota</taxon>
        <taxon>Stenosarchaea group</taxon>
        <taxon>Halobacteria</taxon>
        <taxon>Halobacteriales</taxon>
        <taxon>Haloferacaceae</taxon>
        <taxon>Halonotius</taxon>
    </lineage>
</organism>
<accession>A0A544QS10</accession>
<comment type="caution">
    <text evidence="2">The sequence shown here is derived from an EMBL/GenBank/DDBJ whole genome shotgun (WGS) entry which is preliminary data.</text>
</comment>
<sequence>MERRETSPNVIRSEPTEPATESADSDASLRSLVKDLVVSFQSKSVPDLQEIRERTTIRNVVDYREVDRVLDPGWAAAPEIVQFGNDALADTLVFSHTNRPYEVVLKPDDVFVPTDDIEVYLLDRNHGTRHRLIRTLPTLDGALEHTVFKFTHKQFDPDAVYQMSMVGPELDKATPVGDTDLTAIDIADQD</sequence>
<dbReference type="OrthoDB" id="335914at2157"/>
<keyword evidence="3" id="KW-1185">Reference proteome</keyword>